<accession>A0ACC0Y429</accession>
<comment type="caution">
    <text evidence="1">The sequence shown here is derived from an EMBL/GenBank/DDBJ whole genome shotgun (WGS) entry which is preliminary data.</text>
</comment>
<dbReference type="Proteomes" id="UP001163603">
    <property type="component" value="Chromosome 8"/>
</dbReference>
<gene>
    <name evidence="1" type="ORF">Pint_13894</name>
</gene>
<dbReference type="EMBL" id="CM047743">
    <property type="protein sequence ID" value="KAJ0030001.1"/>
    <property type="molecule type" value="Genomic_DNA"/>
</dbReference>
<evidence type="ECO:0000313" key="1">
    <source>
        <dbReference type="EMBL" id="KAJ0030001.1"/>
    </source>
</evidence>
<organism evidence="1 2">
    <name type="scientific">Pistacia integerrima</name>
    <dbReference type="NCBI Taxonomy" id="434235"/>
    <lineage>
        <taxon>Eukaryota</taxon>
        <taxon>Viridiplantae</taxon>
        <taxon>Streptophyta</taxon>
        <taxon>Embryophyta</taxon>
        <taxon>Tracheophyta</taxon>
        <taxon>Spermatophyta</taxon>
        <taxon>Magnoliopsida</taxon>
        <taxon>eudicotyledons</taxon>
        <taxon>Gunneridae</taxon>
        <taxon>Pentapetalae</taxon>
        <taxon>rosids</taxon>
        <taxon>malvids</taxon>
        <taxon>Sapindales</taxon>
        <taxon>Anacardiaceae</taxon>
        <taxon>Pistacia</taxon>
    </lineage>
</organism>
<keyword evidence="2" id="KW-1185">Reference proteome</keyword>
<name>A0ACC0Y429_9ROSI</name>
<proteinExistence type="predicted"/>
<sequence length="106" mass="12534">MANGFLLYIRWLQNSPRNCVISDGKIWCLNLCLAKEVVDFLELEQRCSCSTNRWIYAFSYCSLVDIGFKFMCGNGGIHPFLVCSPYCQGVYCNWREWRRYLRQLTH</sequence>
<reference evidence="2" key="1">
    <citation type="journal article" date="2023" name="G3 (Bethesda)">
        <title>Genome assembly and association tests identify interacting loci associated with vigor, precocity, and sex in interspecific pistachio rootstocks.</title>
        <authorList>
            <person name="Palmer W."/>
            <person name="Jacygrad E."/>
            <person name="Sagayaradj S."/>
            <person name="Cavanaugh K."/>
            <person name="Han R."/>
            <person name="Bertier L."/>
            <person name="Beede B."/>
            <person name="Kafkas S."/>
            <person name="Golino D."/>
            <person name="Preece J."/>
            <person name="Michelmore R."/>
        </authorList>
    </citation>
    <scope>NUCLEOTIDE SEQUENCE [LARGE SCALE GENOMIC DNA]</scope>
</reference>
<evidence type="ECO:0000313" key="2">
    <source>
        <dbReference type="Proteomes" id="UP001163603"/>
    </source>
</evidence>
<protein>
    <submittedName>
        <fullName evidence="1">Uncharacterized protein</fullName>
    </submittedName>
</protein>